<evidence type="ECO:0000313" key="2">
    <source>
        <dbReference type="Proteomes" id="UP001515480"/>
    </source>
</evidence>
<dbReference type="AlphaFoldDB" id="A0AB34K4I2"/>
<proteinExistence type="predicted"/>
<name>A0AB34K4I2_PRYPA</name>
<sequence length="203" mass="21088">MSLEVVASAATCLPVLTVEPEELRAMSAAHDSRILTPSDSPKLRGCRGWPLSRLLEIAAASLGRALHPRAVGVFTASDGLQTEPIALDELRKGVLLHTAADGTPLGGGGPIRLWFPAGVAVQRSRCGHVGPVDVKGVRRLELREPASAERGAPLSRTRWAVVCGAAVAVAGLALFSLGKLGARKALPGARAVMNVSARCVAEK</sequence>
<evidence type="ECO:0008006" key="3">
    <source>
        <dbReference type="Google" id="ProtNLM"/>
    </source>
</evidence>
<evidence type="ECO:0000313" key="1">
    <source>
        <dbReference type="EMBL" id="KAL1529349.1"/>
    </source>
</evidence>
<reference evidence="1 2" key="1">
    <citation type="journal article" date="2024" name="Science">
        <title>Giant polyketide synthase enzymes in the biosynthesis of giant marine polyether toxins.</title>
        <authorList>
            <person name="Fallon T.R."/>
            <person name="Shende V.V."/>
            <person name="Wierzbicki I.H."/>
            <person name="Pendleton A.L."/>
            <person name="Watervoot N.F."/>
            <person name="Auber R.P."/>
            <person name="Gonzalez D.J."/>
            <person name="Wisecaver J.H."/>
            <person name="Moore B.S."/>
        </authorList>
    </citation>
    <scope>NUCLEOTIDE SEQUENCE [LARGE SCALE GENOMIC DNA]</scope>
    <source>
        <strain evidence="1 2">12B1</strain>
    </source>
</reference>
<comment type="caution">
    <text evidence="1">The sequence shown here is derived from an EMBL/GenBank/DDBJ whole genome shotgun (WGS) entry which is preliminary data.</text>
</comment>
<protein>
    <recommendedName>
        <fullName evidence="3">Oxidoreductase molybdopterin-binding domain-containing protein</fullName>
    </recommendedName>
</protein>
<keyword evidence="2" id="KW-1185">Reference proteome</keyword>
<gene>
    <name evidence="1" type="ORF">AB1Y20_000301</name>
</gene>
<dbReference type="Proteomes" id="UP001515480">
    <property type="component" value="Unassembled WGS sequence"/>
</dbReference>
<dbReference type="EMBL" id="JBGBPQ010000001">
    <property type="protein sequence ID" value="KAL1529349.1"/>
    <property type="molecule type" value="Genomic_DNA"/>
</dbReference>
<organism evidence="1 2">
    <name type="scientific">Prymnesium parvum</name>
    <name type="common">Toxic golden alga</name>
    <dbReference type="NCBI Taxonomy" id="97485"/>
    <lineage>
        <taxon>Eukaryota</taxon>
        <taxon>Haptista</taxon>
        <taxon>Haptophyta</taxon>
        <taxon>Prymnesiophyceae</taxon>
        <taxon>Prymnesiales</taxon>
        <taxon>Prymnesiaceae</taxon>
        <taxon>Prymnesium</taxon>
    </lineage>
</organism>
<accession>A0AB34K4I2</accession>